<dbReference type="EMBL" id="NUIQ01000085">
    <property type="protein sequence ID" value="PGO77882.1"/>
    <property type="molecule type" value="Genomic_DNA"/>
</dbReference>
<keyword evidence="3" id="KW-0808">Transferase</keyword>
<evidence type="ECO:0000313" key="3">
    <source>
        <dbReference type="EMBL" id="PGO77882.1"/>
    </source>
</evidence>
<dbReference type="GO" id="GO:0016758">
    <property type="term" value="F:hexosyltransferase activity"/>
    <property type="evidence" value="ECO:0007669"/>
    <property type="project" value="UniProtKB-ARBA"/>
</dbReference>
<evidence type="ECO:0000256" key="1">
    <source>
        <dbReference type="ARBA" id="ARBA00006739"/>
    </source>
</evidence>
<protein>
    <submittedName>
        <fullName evidence="3">Glycosyl transferase family 2</fullName>
    </submittedName>
</protein>
<organism evidence="3 4">
    <name type="scientific">Bacillus cereus</name>
    <dbReference type="NCBI Taxonomy" id="1396"/>
    <lineage>
        <taxon>Bacteria</taxon>
        <taxon>Bacillati</taxon>
        <taxon>Bacillota</taxon>
        <taxon>Bacilli</taxon>
        <taxon>Bacillales</taxon>
        <taxon>Bacillaceae</taxon>
        <taxon>Bacillus</taxon>
        <taxon>Bacillus cereus group</taxon>
    </lineage>
</organism>
<dbReference type="PANTHER" id="PTHR22916">
    <property type="entry name" value="GLYCOSYLTRANSFERASE"/>
    <property type="match status" value="1"/>
</dbReference>
<comment type="caution">
    <text evidence="3">The sequence shown here is derived from an EMBL/GenBank/DDBJ whole genome shotgun (WGS) entry which is preliminary data.</text>
</comment>
<dbReference type="InterPro" id="IPR001173">
    <property type="entry name" value="Glyco_trans_2-like"/>
</dbReference>
<proteinExistence type="inferred from homology"/>
<dbReference type="Gene3D" id="3.90.550.10">
    <property type="entry name" value="Spore Coat Polysaccharide Biosynthesis Protein SpsA, Chain A"/>
    <property type="match status" value="1"/>
</dbReference>
<feature type="domain" description="Glycosyltransferase 2-like" evidence="2">
    <location>
        <begin position="11"/>
        <end position="126"/>
    </location>
</feature>
<dbReference type="Proteomes" id="UP000223834">
    <property type="component" value="Unassembled WGS sequence"/>
</dbReference>
<dbReference type="AlphaFoldDB" id="A0A9X7GQG3"/>
<accession>A0A9X7GQG3</accession>
<dbReference type="Pfam" id="PF00535">
    <property type="entry name" value="Glycos_transf_2"/>
    <property type="match status" value="1"/>
</dbReference>
<evidence type="ECO:0000259" key="2">
    <source>
        <dbReference type="Pfam" id="PF00535"/>
    </source>
</evidence>
<dbReference type="RefSeq" id="WP_098771019.1">
    <property type="nucleotide sequence ID" value="NZ_CP120958.1"/>
</dbReference>
<dbReference type="SUPFAM" id="SSF53448">
    <property type="entry name" value="Nucleotide-diphospho-sugar transferases"/>
    <property type="match status" value="1"/>
</dbReference>
<dbReference type="InterPro" id="IPR029044">
    <property type="entry name" value="Nucleotide-diphossugar_trans"/>
</dbReference>
<comment type="similarity">
    <text evidence="1">Belongs to the glycosyltransferase 2 family.</text>
</comment>
<dbReference type="CDD" id="cd04196">
    <property type="entry name" value="GT_2_like_d"/>
    <property type="match status" value="1"/>
</dbReference>
<sequence length="323" mass="37337">MTSNLNPRIDILLATYNGERFIQEQLDSLLAQSYENWKIIIRDDGSSDNTLGIVGEFIKKHGDRIELIDDGDKGLGPSGNFARLLENSTAQYIMFCDQDDVWKEDKIKLTFEKMKEIENNGYKDKPILVHTDLEVVNKELETVADSMFQYQNLNSNFVNLNNLLTQNNVTGCTTMINESLKEKALPISKNAMMHDWWLALVASAFGKIGFVSNSTIKYRQHGGNDTGAKQYSFSYFYQRVKGYNKLFEMVNKNFKQAESFYLTYKSELTAEMLGDIEHYIELKNINKFKRVQVINKYGFLKQGMIRNIGFFIIVFMMNKEKII</sequence>
<evidence type="ECO:0000313" key="4">
    <source>
        <dbReference type="Proteomes" id="UP000223834"/>
    </source>
</evidence>
<gene>
    <name evidence="3" type="ORF">CN980_10805</name>
</gene>
<reference evidence="3 4" key="1">
    <citation type="submission" date="2017-09" db="EMBL/GenBank/DDBJ databases">
        <title>Large-scale bioinformatics analysis of Bacillus genomes uncovers conserved roles of natural products in bacterial physiology.</title>
        <authorList>
            <consortium name="Agbiome Team Llc"/>
            <person name="Bleich R.M."/>
            <person name="Grubbs K.J."/>
            <person name="Santa Maria K.C."/>
            <person name="Allen S.E."/>
            <person name="Farag S."/>
            <person name="Shank E.A."/>
            <person name="Bowers A."/>
        </authorList>
    </citation>
    <scope>NUCLEOTIDE SEQUENCE [LARGE SCALE GENOMIC DNA]</scope>
    <source>
        <strain evidence="3 4">AFS049141</strain>
    </source>
</reference>
<dbReference type="PANTHER" id="PTHR22916:SF3">
    <property type="entry name" value="UDP-GLCNAC:BETAGAL BETA-1,3-N-ACETYLGLUCOSAMINYLTRANSFERASE-LIKE PROTEIN 1"/>
    <property type="match status" value="1"/>
</dbReference>
<name>A0A9X7GQG3_BACCE</name>